<reference evidence="2 3" key="1">
    <citation type="journal article" date="2024" name="BMC Genomics">
        <title>De novo assembly and annotation of Popillia japonica's genome with initial clues to its potential as an invasive pest.</title>
        <authorList>
            <person name="Cucini C."/>
            <person name="Boschi S."/>
            <person name="Funari R."/>
            <person name="Cardaioli E."/>
            <person name="Iannotti N."/>
            <person name="Marturano G."/>
            <person name="Paoli F."/>
            <person name="Bruttini M."/>
            <person name="Carapelli A."/>
            <person name="Frati F."/>
            <person name="Nardi F."/>
        </authorList>
    </citation>
    <scope>NUCLEOTIDE SEQUENCE [LARGE SCALE GENOMIC DNA]</scope>
    <source>
        <strain evidence="2">DMR45628</strain>
    </source>
</reference>
<organism evidence="2 3">
    <name type="scientific">Popillia japonica</name>
    <name type="common">Japanese beetle</name>
    <dbReference type="NCBI Taxonomy" id="7064"/>
    <lineage>
        <taxon>Eukaryota</taxon>
        <taxon>Metazoa</taxon>
        <taxon>Ecdysozoa</taxon>
        <taxon>Arthropoda</taxon>
        <taxon>Hexapoda</taxon>
        <taxon>Insecta</taxon>
        <taxon>Pterygota</taxon>
        <taxon>Neoptera</taxon>
        <taxon>Endopterygota</taxon>
        <taxon>Coleoptera</taxon>
        <taxon>Polyphaga</taxon>
        <taxon>Scarabaeiformia</taxon>
        <taxon>Scarabaeidae</taxon>
        <taxon>Rutelinae</taxon>
        <taxon>Popillia</taxon>
    </lineage>
</organism>
<comment type="caution">
    <text evidence="2">The sequence shown here is derived from an EMBL/GenBank/DDBJ whole genome shotgun (WGS) entry which is preliminary data.</text>
</comment>
<evidence type="ECO:0000313" key="3">
    <source>
        <dbReference type="Proteomes" id="UP001458880"/>
    </source>
</evidence>
<sequence>MGFNKIQVELFYSNLTKLMADYGFPPSRIYNMDESGITTVPNKIPKVIAAKGKRSVNKVRSAESGQLITAVCCFSASGHYIPPATLMSGATPDSVLFVSESGYINSEIYMSFLKHFQNHAKANKESPVLLILDNHSSHCSLDAVLYCRKNNIDRLTIPPHSSHRTQPLDRCFFKALKDYYGEYCDHWLVNHPGRTITQDNVAEIFGCAYNKVCTIEKAVNAFRMCGIVPVNKFIFCDEDFLPATVTDQSVPNEETTHQQIEVEDAFFSREDDVPLKELP</sequence>
<feature type="domain" description="DDE-1" evidence="1">
    <location>
        <begin position="72"/>
        <end position="195"/>
    </location>
</feature>
<evidence type="ECO:0000259" key="1">
    <source>
        <dbReference type="Pfam" id="PF03184"/>
    </source>
</evidence>
<accession>A0AAW1LEB9</accession>
<name>A0AAW1LEB9_POPJA</name>
<dbReference type="Pfam" id="PF03184">
    <property type="entry name" value="DDE_1"/>
    <property type="match status" value="1"/>
</dbReference>
<dbReference type="GO" id="GO:0004519">
    <property type="term" value="F:endonuclease activity"/>
    <property type="evidence" value="ECO:0007669"/>
    <property type="project" value="UniProtKB-KW"/>
</dbReference>
<dbReference type="GO" id="GO:0005634">
    <property type="term" value="C:nucleus"/>
    <property type="evidence" value="ECO:0007669"/>
    <property type="project" value="TreeGrafter"/>
</dbReference>
<keyword evidence="3" id="KW-1185">Reference proteome</keyword>
<dbReference type="Proteomes" id="UP001458880">
    <property type="component" value="Unassembled WGS sequence"/>
</dbReference>
<dbReference type="EMBL" id="JASPKY010000123">
    <property type="protein sequence ID" value="KAK9732051.1"/>
    <property type="molecule type" value="Genomic_DNA"/>
</dbReference>
<dbReference type="InterPro" id="IPR004875">
    <property type="entry name" value="DDE_SF_endonuclease_dom"/>
</dbReference>
<dbReference type="Gene3D" id="3.30.420.10">
    <property type="entry name" value="Ribonuclease H-like superfamily/Ribonuclease H"/>
    <property type="match status" value="1"/>
</dbReference>
<dbReference type="AlphaFoldDB" id="A0AAW1LEB9"/>
<gene>
    <name evidence="2" type="ORF">QE152_g13213</name>
</gene>
<protein>
    <submittedName>
        <fullName evidence="2">DDE superfamily endonuclease</fullName>
    </submittedName>
</protein>
<dbReference type="GO" id="GO:0003677">
    <property type="term" value="F:DNA binding"/>
    <property type="evidence" value="ECO:0007669"/>
    <property type="project" value="TreeGrafter"/>
</dbReference>
<evidence type="ECO:0000313" key="2">
    <source>
        <dbReference type="EMBL" id="KAK9732051.1"/>
    </source>
</evidence>
<keyword evidence="2" id="KW-0378">Hydrolase</keyword>
<dbReference type="PANTHER" id="PTHR19303">
    <property type="entry name" value="TRANSPOSON"/>
    <property type="match status" value="1"/>
</dbReference>
<proteinExistence type="predicted"/>
<dbReference type="InterPro" id="IPR036397">
    <property type="entry name" value="RNaseH_sf"/>
</dbReference>
<keyword evidence="2" id="KW-0255">Endonuclease</keyword>
<dbReference type="InterPro" id="IPR050863">
    <property type="entry name" value="CenT-Element_Derived"/>
</dbReference>
<keyword evidence="2" id="KW-0540">Nuclease</keyword>
<dbReference type="PANTHER" id="PTHR19303:SF74">
    <property type="entry name" value="POGO TRANSPOSABLE ELEMENT WITH KRAB DOMAIN"/>
    <property type="match status" value="1"/>
</dbReference>